<keyword evidence="2" id="KW-0812">Transmembrane</keyword>
<feature type="transmembrane region" description="Helical" evidence="2">
    <location>
        <begin position="30"/>
        <end position="47"/>
    </location>
</feature>
<evidence type="ECO:0000313" key="3">
    <source>
        <dbReference type="EMBL" id="MFD2113986.1"/>
    </source>
</evidence>
<evidence type="ECO:0000256" key="1">
    <source>
        <dbReference type="SAM" id="MobiDB-lite"/>
    </source>
</evidence>
<evidence type="ECO:0000313" key="4">
    <source>
        <dbReference type="Proteomes" id="UP001597337"/>
    </source>
</evidence>
<feature type="compositionally biased region" description="Basic residues" evidence="1">
    <location>
        <begin position="176"/>
        <end position="188"/>
    </location>
</feature>
<dbReference type="Proteomes" id="UP001597337">
    <property type="component" value="Unassembled WGS sequence"/>
</dbReference>
<organism evidence="3 4">
    <name type="scientific">Thiorhodococcus fuscus</name>
    <dbReference type="NCBI Taxonomy" id="527200"/>
    <lineage>
        <taxon>Bacteria</taxon>
        <taxon>Pseudomonadati</taxon>
        <taxon>Pseudomonadota</taxon>
        <taxon>Gammaproteobacteria</taxon>
        <taxon>Chromatiales</taxon>
        <taxon>Chromatiaceae</taxon>
        <taxon>Thiorhodococcus</taxon>
    </lineage>
</organism>
<name>A0ABW4YE56_9GAMM</name>
<dbReference type="InterPro" id="IPR025489">
    <property type="entry name" value="DUF4381"/>
</dbReference>
<protein>
    <submittedName>
        <fullName evidence="3">DUF4381 domain-containing protein</fullName>
    </submittedName>
</protein>
<dbReference type="EMBL" id="JBHUHX010000062">
    <property type="protein sequence ID" value="MFD2113986.1"/>
    <property type="molecule type" value="Genomic_DNA"/>
</dbReference>
<gene>
    <name evidence="3" type="ORF">ACFSJC_19225</name>
</gene>
<accession>A0ABW4YE56</accession>
<evidence type="ECO:0000256" key="2">
    <source>
        <dbReference type="SAM" id="Phobius"/>
    </source>
</evidence>
<reference evidence="4" key="1">
    <citation type="journal article" date="2019" name="Int. J. Syst. Evol. Microbiol.">
        <title>The Global Catalogue of Microorganisms (GCM) 10K type strain sequencing project: providing services to taxonomists for standard genome sequencing and annotation.</title>
        <authorList>
            <consortium name="The Broad Institute Genomics Platform"/>
            <consortium name="The Broad Institute Genome Sequencing Center for Infectious Disease"/>
            <person name="Wu L."/>
            <person name="Ma J."/>
        </authorList>
    </citation>
    <scope>NUCLEOTIDE SEQUENCE [LARGE SCALE GENOMIC DNA]</scope>
    <source>
        <strain evidence="4">KACC 12597</strain>
    </source>
</reference>
<proteinExistence type="predicted"/>
<keyword evidence="2" id="KW-0472">Membrane</keyword>
<dbReference type="Pfam" id="PF14316">
    <property type="entry name" value="DUF4381"/>
    <property type="match status" value="1"/>
</dbReference>
<comment type="caution">
    <text evidence="3">The sequence shown here is derived from an EMBL/GenBank/DDBJ whole genome shotgun (WGS) entry which is preliminary data.</text>
</comment>
<keyword evidence="4" id="KW-1185">Reference proteome</keyword>
<sequence>MDPIFTPVQTLQQLRDIRDMPPVSWWPPAPGWWLVALASLVLGYLIWRWRMPLSLRVPIPGITLGTWRWDAASALRDLRRRLHGGADAKVIAGDLSELLRRIAMARLGRPACAGLTGEDWLGWLAEQDPNGFPWRERGRSLLIAPYAPSGAMAAGLEDLIDAADGWVSAPKPKSGSGRRLRLPGRRRAVSPAGEGGHV</sequence>
<feature type="region of interest" description="Disordered" evidence="1">
    <location>
        <begin position="167"/>
        <end position="198"/>
    </location>
</feature>
<keyword evidence="2" id="KW-1133">Transmembrane helix</keyword>
<dbReference type="RefSeq" id="WP_386028818.1">
    <property type="nucleotide sequence ID" value="NZ_JBHUHX010000062.1"/>
</dbReference>